<gene>
    <name evidence="1" type="ORF">HQ497_11725</name>
</gene>
<feature type="non-terminal residue" evidence="1">
    <location>
        <position position="145"/>
    </location>
</feature>
<reference evidence="1" key="1">
    <citation type="submission" date="2020-05" db="EMBL/GenBank/DDBJ databases">
        <title>Sulfur intermediates as new biogeochemical hubs in an aquatic model microbial ecosystem.</title>
        <authorList>
            <person name="Vigneron A."/>
        </authorList>
    </citation>
    <scope>NUCLEOTIDE SEQUENCE</scope>
    <source>
        <strain evidence="1">Bin.250</strain>
    </source>
</reference>
<dbReference type="Proteomes" id="UP000754644">
    <property type="component" value="Unassembled WGS sequence"/>
</dbReference>
<proteinExistence type="predicted"/>
<accession>A0A972W0F1</accession>
<sequence length="145" mass="16512">MKLPKYVRAAGNSLFYQRDFPTSLQQAAGKKTFTYPLKIKTSEIRESALLKAVQTASEVYQLQVKMITRTESSAYNLRELDLAATAFLNARRLRTAQYATDTRDPNVISYEQANQINTDEDNFSLAEYALPEFEEVRFKQGVGEP</sequence>
<protein>
    <submittedName>
        <fullName evidence="1">Uncharacterized protein</fullName>
    </submittedName>
</protein>
<evidence type="ECO:0000313" key="1">
    <source>
        <dbReference type="EMBL" id="NQV66022.1"/>
    </source>
</evidence>
<name>A0A972W0F1_9GAMM</name>
<dbReference type="EMBL" id="JABMOJ010000445">
    <property type="protein sequence ID" value="NQV66022.1"/>
    <property type="molecule type" value="Genomic_DNA"/>
</dbReference>
<dbReference type="AlphaFoldDB" id="A0A972W0F1"/>
<organism evidence="1 2">
    <name type="scientific">SAR86 cluster bacterium</name>
    <dbReference type="NCBI Taxonomy" id="2030880"/>
    <lineage>
        <taxon>Bacteria</taxon>
        <taxon>Pseudomonadati</taxon>
        <taxon>Pseudomonadota</taxon>
        <taxon>Gammaproteobacteria</taxon>
        <taxon>SAR86 cluster</taxon>
    </lineage>
</organism>
<comment type="caution">
    <text evidence="1">The sequence shown here is derived from an EMBL/GenBank/DDBJ whole genome shotgun (WGS) entry which is preliminary data.</text>
</comment>
<evidence type="ECO:0000313" key="2">
    <source>
        <dbReference type="Proteomes" id="UP000754644"/>
    </source>
</evidence>